<protein>
    <submittedName>
        <fullName evidence="2">Uncharacterized protein</fullName>
    </submittedName>
</protein>
<evidence type="ECO:0000313" key="2">
    <source>
        <dbReference type="EMBL" id="KAF7722419.1"/>
    </source>
</evidence>
<accession>A0A8H7EMG5</accession>
<organism evidence="2 3">
    <name type="scientific">Apophysomyces ossiformis</name>
    <dbReference type="NCBI Taxonomy" id="679940"/>
    <lineage>
        <taxon>Eukaryota</taxon>
        <taxon>Fungi</taxon>
        <taxon>Fungi incertae sedis</taxon>
        <taxon>Mucoromycota</taxon>
        <taxon>Mucoromycotina</taxon>
        <taxon>Mucoromycetes</taxon>
        <taxon>Mucorales</taxon>
        <taxon>Mucorineae</taxon>
        <taxon>Mucoraceae</taxon>
        <taxon>Apophysomyces</taxon>
    </lineage>
</organism>
<keyword evidence="3" id="KW-1185">Reference proteome</keyword>
<evidence type="ECO:0000256" key="1">
    <source>
        <dbReference type="SAM" id="MobiDB-lite"/>
    </source>
</evidence>
<proteinExistence type="predicted"/>
<evidence type="ECO:0000313" key="3">
    <source>
        <dbReference type="Proteomes" id="UP000605846"/>
    </source>
</evidence>
<dbReference type="EMBL" id="JABAYA010000196">
    <property type="protein sequence ID" value="KAF7722419.1"/>
    <property type="molecule type" value="Genomic_DNA"/>
</dbReference>
<reference evidence="2" key="1">
    <citation type="submission" date="2020-01" db="EMBL/GenBank/DDBJ databases">
        <title>Genome Sequencing of Three Apophysomyces-Like Fungal Strains Confirms a Novel Fungal Genus in the Mucoromycota with divergent Burkholderia-like Endosymbiotic Bacteria.</title>
        <authorList>
            <person name="Stajich J.E."/>
            <person name="Macias A.M."/>
            <person name="Carter-House D."/>
            <person name="Lovett B."/>
            <person name="Kasson L.R."/>
            <person name="Berry K."/>
            <person name="Grigoriev I."/>
            <person name="Chang Y."/>
            <person name="Spatafora J."/>
            <person name="Kasson M.T."/>
        </authorList>
    </citation>
    <scope>NUCLEOTIDE SEQUENCE</scope>
    <source>
        <strain evidence="2">NRRL A-21654</strain>
    </source>
</reference>
<name>A0A8H7EMG5_9FUNG</name>
<gene>
    <name evidence="2" type="ORF">EC973_003158</name>
</gene>
<dbReference type="Proteomes" id="UP000605846">
    <property type="component" value="Unassembled WGS sequence"/>
</dbReference>
<comment type="caution">
    <text evidence="2">The sequence shown here is derived from an EMBL/GenBank/DDBJ whole genome shotgun (WGS) entry which is preliminary data.</text>
</comment>
<feature type="compositionally biased region" description="Basic and acidic residues" evidence="1">
    <location>
        <begin position="576"/>
        <end position="585"/>
    </location>
</feature>
<dbReference type="OrthoDB" id="2290735at2759"/>
<sequence length="1628" mass="182289">MSKEIARQLLPQDGIFNNSDPHTSSFIPPYTSRDFNKDPDLFYRYDEYAVEVRHRNSLQSEVKSQLKSDCLSSMIGKEITIAFVLDCVYMRQPVIIIIAVDGTANLYYVFWHDVFSNETKIVNLVENLEGSVTKATVTRWPITLVEESRQEILNEENLRHMLVMSKSDGSTIITLLEYTDRNIQTMMSSIPHDISDGSSISALYIIPQNSIDIRKGFSDPRILIGTSTGITKIYRLRALLSPIMEIIQGKDLTCFVKNQNAPITYLSGTRLSESNTIVVAIGQNTVDSDEASKTCISLVQLHNNGRQRHVVLEPSGTIQPCKILTTRVIPARAKYQVVAIFQTLCEGHRFELKCWSVTESTAKELLTYNITEENLGNTQDVWPMNDAMGYFLLRPQQLIEMYKDRLPDLTEGEETRMAEHVVDSDLSTSIDVNDSELWKSNENQISASEDILCEVDECILEDVEQNPVAPEEISYGTDTENGGIIYHSGDSEADDIIEGSDNVDMIDQNHNHDSRPIIDDNILQDAGKEASEPVKNLSSVNESDAKVDQTCKEVTFVSEESHSELQHVFIRSTNHNTKEEEDQRPTDSPAHSEVNHGEDELFGHFAVVEKEHSELLSVSNGDNTINNDDDTRHDTEQQSGQIAMTLPIHSEMKDSEDNVSSPIDIVKERSNEALPIETVDDSIYDGTDIHYDTKKESIHTVINPAVCNEVEDGENQACNQVGLMEEKSSELLASSGDSSNQGEFDHPMEEANRIYNLEKNDKDDGIAQYSPMLIDEDTDIGDDIQRHTDNDTSNVTVDGPTEKVATEATVVLDANAAIDTEDDKSDNSEASEHTFQDETIENVVSTLHNIVRNYEYKEPSGMEIYGRCFDKANIPDDFPMYVEEPLRDTERELDDVEVIEERSKHDYNSDNHQTATEELRSHDEYDHLNNSIGSIPSKDEDVRSVSASDEELFYDHNDEQSIDGDILGSSYSKDDIEETGYELAEEYASYDEQETPNDISPVKRAYEHTSASAENAYSDGKSWLSADNVDIKETCPASGEDTYYDHDSQTNNNIIYDEHYSNESIASHETSPNIICLSSEESDAISESGNFDEDDMEDDVASEYDVEDYEPLTELDASPSTIQADEYVIEGDVDRVYGTEISDATRESVMDTTSGREGCTVNAASMDEVLLGQSKENDDAAEAVTSDVSDQLKDVNLIKTTSSNINIDVYVSQKESMAVHGNDSLSNGSNMLNNINALEALALHDGQPGGTDEDHHEQMFEILDEKFDIDSRLDGNKQNVNDNDSRQTMTEQVDDVGTIRKPLSENSMNYLSTDETPPINDYNDAEEIRTIPFSEHNTNENMERLIFACSSLNQGKLQDAQSALDGLDIHALQMESVTRALPSSIDLSKVIELAKVVGSTRDSVHEVEQWMAFLSKLSPLDALTFSREVIEQSACPLGIEECLKILFYTCFEGKPTEKLAIVNPENTLAGSDRELELLSDLPFSESEFEALARYCWHSDDVASKLFFMNYCLKHGRLGEAILLNDLLQSGKHPTFTVDDEAVADCRILAATIKKDIDPRICEFPLEIYGRPRGLSYNPFLSRTAERKNFFGKHGLSAGVRLMCTALVGKKRSREDISLSSIDSKKKKW</sequence>
<feature type="region of interest" description="Disordered" evidence="1">
    <location>
        <begin position="572"/>
        <end position="595"/>
    </location>
</feature>